<protein>
    <submittedName>
        <fullName evidence="3">Acyltransferase</fullName>
        <ecNumber evidence="3">2.3.-.-</ecNumber>
    </submittedName>
</protein>
<dbReference type="InterPro" id="IPR050879">
    <property type="entry name" value="Acyltransferase_3"/>
</dbReference>
<keyword evidence="1" id="KW-0472">Membrane</keyword>
<reference evidence="3" key="2">
    <citation type="journal article" date="2024" name="Environ. Microbiol.">
        <title>Genome analysis and description of Tunturibacter gen. nov. expands the diversity of Terriglobia in tundra soils.</title>
        <authorList>
            <person name="Messyasz A."/>
            <person name="Mannisto M.K."/>
            <person name="Kerkhof L.J."/>
            <person name="Haggblom M.M."/>
        </authorList>
    </citation>
    <scope>NUCLEOTIDE SEQUENCE</scope>
    <source>
        <strain evidence="3">M8UP39</strain>
    </source>
</reference>
<proteinExistence type="predicted"/>
<feature type="transmembrane region" description="Helical" evidence="1">
    <location>
        <begin position="312"/>
        <end position="330"/>
    </location>
</feature>
<keyword evidence="1" id="KW-1133">Transmembrane helix</keyword>
<feature type="domain" description="Acyltransferase 3" evidence="2">
    <location>
        <begin position="17"/>
        <end position="323"/>
    </location>
</feature>
<feature type="transmembrane region" description="Helical" evidence="1">
    <location>
        <begin position="124"/>
        <end position="143"/>
    </location>
</feature>
<accession>A0AAU7YZX3</accession>
<dbReference type="PANTHER" id="PTHR23028">
    <property type="entry name" value="ACETYLTRANSFERASE"/>
    <property type="match status" value="1"/>
</dbReference>
<dbReference type="Pfam" id="PF01757">
    <property type="entry name" value="Acyl_transf_3"/>
    <property type="match status" value="1"/>
</dbReference>
<evidence type="ECO:0000256" key="1">
    <source>
        <dbReference type="SAM" id="Phobius"/>
    </source>
</evidence>
<reference evidence="3" key="1">
    <citation type="submission" date="2023-08" db="EMBL/GenBank/DDBJ databases">
        <authorList>
            <person name="Messyasz A."/>
            <person name="Mannisto M.K."/>
            <person name="Kerkhof L.J."/>
            <person name="Haggblom M."/>
        </authorList>
    </citation>
    <scope>NUCLEOTIDE SEQUENCE</scope>
    <source>
        <strain evidence="3">M8UP39</strain>
    </source>
</reference>
<dbReference type="GO" id="GO:0016020">
    <property type="term" value="C:membrane"/>
    <property type="evidence" value="ECO:0007669"/>
    <property type="project" value="TreeGrafter"/>
</dbReference>
<feature type="transmembrane region" description="Helical" evidence="1">
    <location>
        <begin position="216"/>
        <end position="237"/>
    </location>
</feature>
<feature type="transmembrane region" description="Helical" evidence="1">
    <location>
        <begin position="155"/>
        <end position="177"/>
    </location>
</feature>
<keyword evidence="1" id="KW-0812">Transmembrane</keyword>
<dbReference type="GO" id="GO:0009103">
    <property type="term" value="P:lipopolysaccharide biosynthetic process"/>
    <property type="evidence" value="ECO:0007669"/>
    <property type="project" value="TreeGrafter"/>
</dbReference>
<feature type="transmembrane region" description="Helical" evidence="1">
    <location>
        <begin position="288"/>
        <end position="306"/>
    </location>
</feature>
<organism evidence="3">
    <name type="scientific">Tunturiibacter gelidiferens</name>
    <dbReference type="NCBI Taxonomy" id="3069689"/>
    <lineage>
        <taxon>Bacteria</taxon>
        <taxon>Pseudomonadati</taxon>
        <taxon>Acidobacteriota</taxon>
        <taxon>Terriglobia</taxon>
        <taxon>Terriglobales</taxon>
        <taxon>Acidobacteriaceae</taxon>
        <taxon>Tunturiibacter</taxon>
    </lineage>
</organism>
<dbReference type="InterPro" id="IPR002656">
    <property type="entry name" value="Acyl_transf_3_dom"/>
</dbReference>
<evidence type="ECO:0000259" key="2">
    <source>
        <dbReference type="Pfam" id="PF01757"/>
    </source>
</evidence>
<keyword evidence="3" id="KW-0012">Acyltransferase</keyword>
<gene>
    <name evidence="3" type="ORF">RBB81_21560</name>
</gene>
<feature type="transmembrane region" description="Helical" evidence="1">
    <location>
        <begin position="249"/>
        <end position="267"/>
    </location>
</feature>
<dbReference type="AlphaFoldDB" id="A0AAU7YZX3"/>
<dbReference type="GO" id="GO:0016747">
    <property type="term" value="F:acyltransferase activity, transferring groups other than amino-acyl groups"/>
    <property type="evidence" value="ECO:0007669"/>
    <property type="project" value="InterPro"/>
</dbReference>
<keyword evidence="3" id="KW-0808">Transferase</keyword>
<dbReference type="EMBL" id="CP132938">
    <property type="protein sequence ID" value="XCB22135.1"/>
    <property type="molecule type" value="Genomic_DNA"/>
</dbReference>
<dbReference type="RefSeq" id="WP_353072131.1">
    <property type="nucleotide sequence ID" value="NZ_CP132938.1"/>
</dbReference>
<dbReference type="KEGG" id="tgi:RBB81_21560"/>
<feature type="transmembrane region" description="Helical" evidence="1">
    <location>
        <begin position="183"/>
        <end position="204"/>
    </location>
</feature>
<name>A0AAU7YZX3_9BACT</name>
<feature type="transmembrane region" description="Helical" evidence="1">
    <location>
        <begin position="83"/>
        <end position="104"/>
    </location>
</feature>
<dbReference type="PANTHER" id="PTHR23028:SF53">
    <property type="entry name" value="ACYL_TRANSF_3 DOMAIN-CONTAINING PROTEIN"/>
    <property type="match status" value="1"/>
</dbReference>
<evidence type="ECO:0000313" key="3">
    <source>
        <dbReference type="EMBL" id="XCB22135.1"/>
    </source>
</evidence>
<dbReference type="EC" id="2.3.-.-" evidence="3"/>
<sequence>MEATGRQGEACQPGRILQLDGLRAAAILAVFFHHAFTIKLLWMGVDLFFVLSGFLITGILIAHKKDSLGRYLGGFYKRRARRIYPPYVLLLAVTTLLFGTSWMRHAYMYVFLMNFLHPLRILEPYTLVILWSLAVEEQFYLVWPFVVYFVREVQLWWIASVLMVVAPLLRWLCTPLFAREWAIHFLTPFRMDCVAAGALLALLWRSHRALVQQFGAYGLGLAAAAVIALGLLSRIRGYSTAANTRAGNTVIYELTMLISVGLILWALSGRWVGILKLARLRYIGRISYSMYLISTTALVVASWMVHSIVATAAIAAAITVVYASVSWYVMEKPLLSREPDEASVLRA</sequence>
<feature type="transmembrane region" description="Helical" evidence="1">
    <location>
        <begin position="40"/>
        <end position="62"/>
    </location>
</feature>